<dbReference type="RefSeq" id="WP_150495023.1">
    <property type="nucleotide sequence ID" value="NZ_BMFA01000002.1"/>
</dbReference>
<dbReference type="Proteomes" id="UP000605148">
    <property type="component" value="Unassembled WGS sequence"/>
</dbReference>
<dbReference type="AlphaFoldDB" id="A0A916TD93"/>
<reference evidence="2" key="1">
    <citation type="journal article" date="2014" name="Int. J. Syst. Evol. Microbiol.">
        <title>Complete genome sequence of Corynebacterium casei LMG S-19264T (=DSM 44701T), isolated from a smear-ripened cheese.</title>
        <authorList>
            <consortium name="US DOE Joint Genome Institute (JGI-PGF)"/>
            <person name="Walter F."/>
            <person name="Albersmeier A."/>
            <person name="Kalinowski J."/>
            <person name="Ruckert C."/>
        </authorList>
    </citation>
    <scope>NUCLEOTIDE SEQUENCE</scope>
    <source>
        <strain evidence="2">CGMCC 1.12426</strain>
    </source>
</reference>
<accession>A0A916TD93</accession>
<evidence type="ECO:0008006" key="4">
    <source>
        <dbReference type="Google" id="ProtNLM"/>
    </source>
</evidence>
<dbReference type="EMBL" id="BMFA01000002">
    <property type="protein sequence ID" value="GGB39184.1"/>
    <property type="molecule type" value="Genomic_DNA"/>
</dbReference>
<feature type="transmembrane region" description="Helical" evidence="1">
    <location>
        <begin position="15"/>
        <end position="42"/>
    </location>
</feature>
<reference evidence="2" key="2">
    <citation type="submission" date="2020-09" db="EMBL/GenBank/DDBJ databases">
        <authorList>
            <person name="Sun Q."/>
            <person name="Zhou Y."/>
        </authorList>
    </citation>
    <scope>NUCLEOTIDE SEQUENCE</scope>
    <source>
        <strain evidence="2">CGMCC 1.12426</strain>
    </source>
</reference>
<evidence type="ECO:0000256" key="1">
    <source>
        <dbReference type="SAM" id="Phobius"/>
    </source>
</evidence>
<name>A0A916TD93_9HYPH</name>
<sequence length="189" mass="20489">MFDRLVNDWLSGGTITLVFLLLLAPFFWGAVSAAVWTVYLMLPVYMVHQLEEHAGDRFRSFVNNRIGKGRQVLTPFATMVINVVGVWMLLLAVLYLAAWVDPDLGLIGSYLLIVNAITHIAVAVALRCYNPGLITAVVLFLPVGVWSLGVFTAVSNSPVTAHLTGLAAALLLHAVIVMHVRAKAAAAPR</sequence>
<comment type="caution">
    <text evidence="2">The sequence shown here is derived from an EMBL/GenBank/DDBJ whole genome shotgun (WGS) entry which is preliminary data.</text>
</comment>
<dbReference type="InterPro" id="IPR025671">
    <property type="entry name" value="HXXEE"/>
</dbReference>
<keyword evidence="1" id="KW-0812">Transmembrane</keyword>
<evidence type="ECO:0000313" key="3">
    <source>
        <dbReference type="Proteomes" id="UP000605148"/>
    </source>
</evidence>
<organism evidence="2 3">
    <name type="scientific">Roseibium aquae</name>
    <dbReference type="NCBI Taxonomy" id="1323746"/>
    <lineage>
        <taxon>Bacteria</taxon>
        <taxon>Pseudomonadati</taxon>
        <taxon>Pseudomonadota</taxon>
        <taxon>Alphaproteobacteria</taxon>
        <taxon>Hyphomicrobiales</taxon>
        <taxon>Stappiaceae</taxon>
        <taxon>Roseibium</taxon>
    </lineage>
</organism>
<dbReference type="OrthoDB" id="285799at2"/>
<evidence type="ECO:0000313" key="2">
    <source>
        <dbReference type="EMBL" id="GGB39184.1"/>
    </source>
</evidence>
<keyword evidence="1" id="KW-0472">Membrane</keyword>
<gene>
    <name evidence="2" type="ORF">GCM10011316_09020</name>
</gene>
<feature type="transmembrane region" description="Helical" evidence="1">
    <location>
        <begin position="72"/>
        <end position="98"/>
    </location>
</feature>
<feature type="transmembrane region" description="Helical" evidence="1">
    <location>
        <begin position="133"/>
        <end position="154"/>
    </location>
</feature>
<keyword evidence="3" id="KW-1185">Reference proteome</keyword>
<dbReference type="Pfam" id="PF13787">
    <property type="entry name" value="HXXEE"/>
    <property type="match status" value="1"/>
</dbReference>
<protein>
    <recommendedName>
        <fullName evidence="4">HXXEE domain-containing protein</fullName>
    </recommendedName>
</protein>
<proteinExistence type="predicted"/>
<keyword evidence="1" id="KW-1133">Transmembrane helix</keyword>
<feature type="transmembrane region" description="Helical" evidence="1">
    <location>
        <begin position="104"/>
        <end position="126"/>
    </location>
</feature>
<feature type="transmembrane region" description="Helical" evidence="1">
    <location>
        <begin position="160"/>
        <end position="180"/>
    </location>
</feature>